<dbReference type="RefSeq" id="WP_420806094.1">
    <property type="nucleotide sequence ID" value="NZ_AYYO01000044.1"/>
</dbReference>
<dbReference type="Gene3D" id="3.40.630.30">
    <property type="match status" value="1"/>
</dbReference>
<organism evidence="2 3">
    <name type="scientific">Lacticaseibacillus sharpeae JCM 1186 = DSM 20505</name>
    <dbReference type="NCBI Taxonomy" id="1291052"/>
    <lineage>
        <taxon>Bacteria</taxon>
        <taxon>Bacillati</taxon>
        <taxon>Bacillota</taxon>
        <taxon>Bacilli</taxon>
        <taxon>Lactobacillales</taxon>
        <taxon>Lactobacillaceae</taxon>
        <taxon>Lacticaseibacillus</taxon>
    </lineage>
</organism>
<evidence type="ECO:0000313" key="3">
    <source>
        <dbReference type="Proteomes" id="UP000051679"/>
    </source>
</evidence>
<comment type="caution">
    <text evidence="2">The sequence shown here is derived from an EMBL/GenBank/DDBJ whole genome shotgun (WGS) entry which is preliminary data.</text>
</comment>
<feature type="domain" description="N-acetyltransferase" evidence="1">
    <location>
        <begin position="2"/>
        <end position="145"/>
    </location>
</feature>
<dbReference type="Proteomes" id="UP000051679">
    <property type="component" value="Unassembled WGS sequence"/>
</dbReference>
<keyword evidence="3" id="KW-1185">Reference proteome</keyword>
<dbReference type="PANTHER" id="PTHR13355">
    <property type="entry name" value="GLUCOSAMINE 6-PHOSPHATE N-ACETYLTRANSFERASE"/>
    <property type="match status" value="1"/>
</dbReference>
<accession>A0A0R1ZT32</accession>
<dbReference type="STRING" id="1291052.FC18_GL002275"/>
<protein>
    <submittedName>
        <fullName evidence="2">GNAT family acetyltransferase</fullName>
    </submittedName>
</protein>
<reference evidence="2 3" key="1">
    <citation type="journal article" date="2015" name="Genome Announc.">
        <title>Expanding the biotechnology potential of lactobacilli through comparative genomics of 213 strains and associated genera.</title>
        <authorList>
            <person name="Sun Z."/>
            <person name="Harris H.M."/>
            <person name="McCann A."/>
            <person name="Guo C."/>
            <person name="Argimon S."/>
            <person name="Zhang W."/>
            <person name="Yang X."/>
            <person name="Jeffery I.B."/>
            <person name="Cooney J.C."/>
            <person name="Kagawa T.F."/>
            <person name="Liu W."/>
            <person name="Song Y."/>
            <person name="Salvetti E."/>
            <person name="Wrobel A."/>
            <person name="Rasinkangas P."/>
            <person name="Parkhill J."/>
            <person name="Rea M.C."/>
            <person name="O'Sullivan O."/>
            <person name="Ritari J."/>
            <person name="Douillard F.P."/>
            <person name="Paul Ross R."/>
            <person name="Yang R."/>
            <person name="Briner A.E."/>
            <person name="Felis G.E."/>
            <person name="de Vos W.M."/>
            <person name="Barrangou R."/>
            <person name="Klaenhammer T.R."/>
            <person name="Caufield P.W."/>
            <person name="Cui Y."/>
            <person name="Zhang H."/>
            <person name="O'Toole P.W."/>
        </authorList>
    </citation>
    <scope>NUCLEOTIDE SEQUENCE [LARGE SCALE GENOMIC DNA]</scope>
    <source>
        <strain evidence="2 3">DSM 20505</strain>
    </source>
</reference>
<dbReference type="PANTHER" id="PTHR13355:SF11">
    <property type="entry name" value="GLUCOSAMINE 6-PHOSPHATE N-ACETYLTRANSFERASE"/>
    <property type="match status" value="1"/>
</dbReference>
<evidence type="ECO:0000313" key="2">
    <source>
        <dbReference type="EMBL" id="KRM54857.1"/>
    </source>
</evidence>
<evidence type="ECO:0000259" key="1">
    <source>
        <dbReference type="PROSITE" id="PS51186"/>
    </source>
</evidence>
<dbReference type="PROSITE" id="PS51186">
    <property type="entry name" value="GNAT"/>
    <property type="match status" value="1"/>
</dbReference>
<dbReference type="InterPro" id="IPR000182">
    <property type="entry name" value="GNAT_dom"/>
</dbReference>
<dbReference type="Pfam" id="PF13673">
    <property type="entry name" value="Acetyltransf_10"/>
    <property type="match status" value="1"/>
</dbReference>
<dbReference type="SUPFAM" id="SSF55729">
    <property type="entry name" value="Acyl-CoA N-acyltransferases (Nat)"/>
    <property type="match status" value="1"/>
</dbReference>
<name>A0A0R1ZT32_9LACO</name>
<sequence length="145" mass="15866">MLTIKTTTEMDSPVHQDSVAIRTAVFVQEQNVPAALEVDADERKCTYLVGYDDANQPVATLRLNPEDYGFHVQRVAVAKSARGTGCGREIMQAAIDYAKAHGIHKLMLGAQVHATGFYATLGFSFTAKPEFVEAGIKHREMAINL</sequence>
<dbReference type="AlphaFoldDB" id="A0A0R1ZT32"/>
<dbReference type="EMBL" id="AYYO01000044">
    <property type="protein sequence ID" value="KRM54857.1"/>
    <property type="molecule type" value="Genomic_DNA"/>
</dbReference>
<dbReference type="PATRIC" id="fig|1291052.5.peg.2343"/>
<dbReference type="InterPro" id="IPR016181">
    <property type="entry name" value="Acyl_CoA_acyltransferase"/>
</dbReference>
<dbReference type="GO" id="GO:0004343">
    <property type="term" value="F:glucosamine 6-phosphate N-acetyltransferase activity"/>
    <property type="evidence" value="ECO:0007669"/>
    <property type="project" value="TreeGrafter"/>
</dbReference>
<dbReference type="InterPro" id="IPR039143">
    <property type="entry name" value="GNPNAT1-like"/>
</dbReference>
<gene>
    <name evidence="2" type="ORF">FC18_GL002275</name>
</gene>
<dbReference type="CDD" id="cd04301">
    <property type="entry name" value="NAT_SF"/>
    <property type="match status" value="1"/>
</dbReference>
<proteinExistence type="predicted"/>
<keyword evidence="2" id="KW-0808">Transferase</keyword>